<keyword evidence="2" id="KW-1185">Reference proteome</keyword>
<protein>
    <submittedName>
        <fullName evidence="1">Uncharacterized protein</fullName>
    </submittedName>
</protein>
<proteinExistence type="predicted"/>
<evidence type="ECO:0000313" key="2">
    <source>
        <dbReference type="Proteomes" id="UP000824533"/>
    </source>
</evidence>
<dbReference type="Proteomes" id="UP000824533">
    <property type="component" value="Linkage Group LG07"/>
</dbReference>
<dbReference type="EMBL" id="CM034393">
    <property type="protein sequence ID" value="KAJ0179739.1"/>
    <property type="molecule type" value="Genomic_DNA"/>
</dbReference>
<accession>A0ACC1D7L5</accession>
<organism evidence="1 2">
    <name type="scientific">Dendrolimus kikuchii</name>
    <dbReference type="NCBI Taxonomy" id="765133"/>
    <lineage>
        <taxon>Eukaryota</taxon>
        <taxon>Metazoa</taxon>
        <taxon>Ecdysozoa</taxon>
        <taxon>Arthropoda</taxon>
        <taxon>Hexapoda</taxon>
        <taxon>Insecta</taxon>
        <taxon>Pterygota</taxon>
        <taxon>Neoptera</taxon>
        <taxon>Endopterygota</taxon>
        <taxon>Lepidoptera</taxon>
        <taxon>Glossata</taxon>
        <taxon>Ditrysia</taxon>
        <taxon>Bombycoidea</taxon>
        <taxon>Lasiocampidae</taxon>
        <taxon>Dendrolimus</taxon>
    </lineage>
</organism>
<gene>
    <name evidence="1" type="ORF">K1T71_004330</name>
</gene>
<name>A0ACC1D7L5_9NEOP</name>
<evidence type="ECO:0000313" key="1">
    <source>
        <dbReference type="EMBL" id="KAJ0179739.1"/>
    </source>
</evidence>
<comment type="caution">
    <text evidence="1">The sequence shown here is derived from an EMBL/GenBank/DDBJ whole genome shotgun (WGS) entry which is preliminary data.</text>
</comment>
<reference evidence="1 2" key="1">
    <citation type="journal article" date="2021" name="Front. Genet.">
        <title>Chromosome-Level Genome Assembly Reveals Significant Gene Expansion in the Toll and IMD Signaling Pathways of Dendrolimus kikuchii.</title>
        <authorList>
            <person name="Zhou J."/>
            <person name="Wu P."/>
            <person name="Xiong Z."/>
            <person name="Liu N."/>
            <person name="Zhao N."/>
            <person name="Ji M."/>
            <person name="Qiu Y."/>
            <person name="Yang B."/>
        </authorList>
    </citation>
    <scope>NUCLEOTIDE SEQUENCE [LARGE SCALE GENOMIC DNA]</scope>
    <source>
        <strain evidence="1">Ann1</strain>
    </source>
</reference>
<sequence>MFWKTIFIAFLAVAVLADVNKLSNTYGNRLKSLSEDECQENGPNRNLDTFEKTVASIENCLWSFFNLDDLKEELRNAKTKAVINEIFQERCEKKPQLKTCVHNLMKGYSRCEDASTQSRIASAMNIADQLADFVCYNNGESGALFLTEKGTQCCESKVDDVADCLEVHNAPNFIDSNNLSTEEKCTKYDQASSCVFAVLNTCDNPVSANVFESLMKYIRKASPCNHL</sequence>